<dbReference type="RefSeq" id="WP_179720418.1">
    <property type="nucleotide sequence ID" value="NZ_JACBZT010000001.1"/>
</dbReference>
<accession>A0A853CMP5</accession>
<evidence type="ECO:0000313" key="3">
    <source>
        <dbReference type="Proteomes" id="UP000541969"/>
    </source>
</evidence>
<dbReference type="AlphaFoldDB" id="A0A853CMP5"/>
<gene>
    <name evidence="2" type="ORF">GGQ55_004367</name>
</gene>
<dbReference type="EMBL" id="JACBZT010000001">
    <property type="protein sequence ID" value="NYJ08089.1"/>
    <property type="molecule type" value="Genomic_DNA"/>
</dbReference>
<reference evidence="2 3" key="1">
    <citation type="submission" date="2020-07" db="EMBL/GenBank/DDBJ databases">
        <title>Sequencing the genomes of 1000 actinobacteria strains.</title>
        <authorList>
            <person name="Klenk H.-P."/>
        </authorList>
    </citation>
    <scope>NUCLEOTIDE SEQUENCE [LARGE SCALE GENOMIC DNA]</scope>
    <source>
        <strain evidence="2 3">DSM 104001</strain>
    </source>
</reference>
<sequence length="148" mass="15621">MDVPRLTELLREAEEHHSRYEPAAPPHHWWDFYAAYVVARDRGRTADQADADAVRHVQGAGSPIPPPRPGQRDGGPPVLLAVVGSRAEADLMVGLLVSQGLKAAAVSDDAGGQEPRLQLQGGARVLVAAADEAAARRLLADTAVPTDG</sequence>
<protein>
    <recommendedName>
        <fullName evidence="4">DUF2007 domain-containing protein</fullName>
    </recommendedName>
</protein>
<comment type="caution">
    <text evidence="2">The sequence shown here is derived from an EMBL/GenBank/DDBJ whole genome shotgun (WGS) entry which is preliminary data.</text>
</comment>
<organism evidence="2 3">
    <name type="scientific">Petropleomorpha daqingensis</name>
    <dbReference type="NCBI Taxonomy" id="2026353"/>
    <lineage>
        <taxon>Bacteria</taxon>
        <taxon>Bacillati</taxon>
        <taxon>Actinomycetota</taxon>
        <taxon>Actinomycetes</taxon>
        <taxon>Geodermatophilales</taxon>
        <taxon>Geodermatophilaceae</taxon>
        <taxon>Petropleomorpha</taxon>
    </lineage>
</organism>
<evidence type="ECO:0000313" key="2">
    <source>
        <dbReference type="EMBL" id="NYJ08089.1"/>
    </source>
</evidence>
<evidence type="ECO:0008006" key="4">
    <source>
        <dbReference type="Google" id="ProtNLM"/>
    </source>
</evidence>
<dbReference type="Proteomes" id="UP000541969">
    <property type="component" value="Unassembled WGS sequence"/>
</dbReference>
<feature type="region of interest" description="Disordered" evidence="1">
    <location>
        <begin position="55"/>
        <end position="76"/>
    </location>
</feature>
<evidence type="ECO:0000256" key="1">
    <source>
        <dbReference type="SAM" id="MobiDB-lite"/>
    </source>
</evidence>
<name>A0A853CMP5_9ACTN</name>
<keyword evidence="3" id="KW-1185">Reference proteome</keyword>
<proteinExistence type="predicted"/>